<accession>B6YXZ8</accession>
<dbReference type="KEGG" id="ton:TON_1471"/>
<sequence length="250" mass="28979">MPMKRGLAVFLVFLFLLPQVATVNLFEVVSPDETVRSVSIECWNCTASEIFDLTGDKIIVRIPYNETHDQIILATKDSLTAKLSPASSLDPFRLNKYNFSLIKNKSLDILPRDITFSSRGWQASITAYNAMFTTKIKACYEECGVSLGCYDESYGTLAEENESVRGYQQRVLIDPCWVFGLCPDPCDDSFESKLFWRHPTIYRILYVERQKTFGVLLLITFVVLLLIWEWRKRKDPLWRGNLKKYKKDRK</sequence>
<keyword evidence="1" id="KW-1133">Transmembrane helix</keyword>
<keyword evidence="3" id="KW-1185">Reference proteome</keyword>
<dbReference type="GeneID" id="7018506"/>
<dbReference type="HOGENOM" id="CLU_1109548_0_0_2"/>
<dbReference type="Proteomes" id="UP000002727">
    <property type="component" value="Chromosome"/>
</dbReference>
<feature type="transmembrane region" description="Helical" evidence="1">
    <location>
        <begin position="213"/>
        <end position="230"/>
    </location>
</feature>
<evidence type="ECO:0000313" key="2">
    <source>
        <dbReference type="EMBL" id="ACJ16961.1"/>
    </source>
</evidence>
<dbReference type="EMBL" id="CP000855">
    <property type="protein sequence ID" value="ACJ16961.1"/>
    <property type="molecule type" value="Genomic_DNA"/>
</dbReference>
<keyword evidence="1" id="KW-0472">Membrane</keyword>
<keyword evidence="1" id="KW-0812">Transmembrane</keyword>
<evidence type="ECO:0000313" key="3">
    <source>
        <dbReference type="Proteomes" id="UP000002727"/>
    </source>
</evidence>
<reference evidence="2 3" key="1">
    <citation type="journal article" date="2008" name="J. Bacteriol.">
        <title>The complete genome sequence of Thermococcus onnurineus NA1 reveals a mixed heterotrophic and carboxydotrophic metabolism.</title>
        <authorList>
            <person name="Lee H.S."/>
            <person name="Kang S.G."/>
            <person name="Bae S.S."/>
            <person name="Lim J.K."/>
            <person name="Cho Y."/>
            <person name="Kim Y.J."/>
            <person name="Jeon J.H."/>
            <person name="Cha S.S."/>
            <person name="Kwon K.K."/>
            <person name="Kim H.T."/>
            <person name="Park C.J."/>
            <person name="Lee H.W."/>
            <person name="Kim S.I."/>
            <person name="Chun J."/>
            <person name="Colwell R.R."/>
            <person name="Kim S.J."/>
            <person name="Lee J.H."/>
        </authorList>
    </citation>
    <scope>NUCLEOTIDE SEQUENCE [LARGE SCALE GENOMIC DNA]</scope>
    <source>
        <strain evidence="2 3">NA1</strain>
    </source>
</reference>
<name>B6YXZ8_THEON</name>
<dbReference type="AlphaFoldDB" id="B6YXZ8"/>
<proteinExistence type="predicted"/>
<gene>
    <name evidence="2" type="ordered locus">TON_1471</name>
</gene>
<evidence type="ECO:0000256" key="1">
    <source>
        <dbReference type="SAM" id="Phobius"/>
    </source>
</evidence>
<dbReference type="RefSeq" id="WP_012572433.1">
    <property type="nucleotide sequence ID" value="NC_011529.1"/>
</dbReference>
<protein>
    <submittedName>
        <fullName evidence="2">Uncharacterized protein</fullName>
    </submittedName>
</protein>
<organism evidence="2 3">
    <name type="scientific">Thermococcus onnurineus (strain NA1)</name>
    <dbReference type="NCBI Taxonomy" id="523850"/>
    <lineage>
        <taxon>Archaea</taxon>
        <taxon>Methanobacteriati</taxon>
        <taxon>Methanobacteriota</taxon>
        <taxon>Thermococci</taxon>
        <taxon>Thermococcales</taxon>
        <taxon>Thermococcaceae</taxon>
        <taxon>Thermococcus</taxon>
    </lineage>
</organism>